<dbReference type="RefSeq" id="WP_106529074.1">
    <property type="nucleotide sequence ID" value="NZ_PYAW01000003.1"/>
</dbReference>
<keyword evidence="3" id="KW-1185">Reference proteome</keyword>
<comment type="caution">
    <text evidence="2">The sequence shown here is derived from an EMBL/GenBank/DDBJ whole genome shotgun (WGS) entry which is preliminary data.</text>
</comment>
<dbReference type="EMBL" id="PYAW01000003">
    <property type="protein sequence ID" value="PSL46279.1"/>
    <property type="molecule type" value="Genomic_DNA"/>
</dbReference>
<reference evidence="2 3" key="1">
    <citation type="submission" date="2018-03" db="EMBL/GenBank/DDBJ databases">
        <title>Genomic Encyclopedia of Archaeal and Bacterial Type Strains, Phase II (KMG-II): from individual species to whole genera.</title>
        <authorList>
            <person name="Goeker M."/>
        </authorList>
    </citation>
    <scope>NUCLEOTIDE SEQUENCE [LARGE SCALE GENOMIC DNA]</scope>
    <source>
        <strain evidence="2 3">DSM 24859</strain>
    </source>
</reference>
<organism evidence="2 3">
    <name type="scientific">Chitinophaga niastensis</name>
    <dbReference type="NCBI Taxonomy" id="536980"/>
    <lineage>
        <taxon>Bacteria</taxon>
        <taxon>Pseudomonadati</taxon>
        <taxon>Bacteroidota</taxon>
        <taxon>Chitinophagia</taxon>
        <taxon>Chitinophagales</taxon>
        <taxon>Chitinophagaceae</taxon>
        <taxon>Chitinophaga</taxon>
    </lineage>
</organism>
<evidence type="ECO:0000256" key="1">
    <source>
        <dbReference type="SAM" id="Phobius"/>
    </source>
</evidence>
<keyword evidence="1" id="KW-1133">Transmembrane helix</keyword>
<keyword evidence="1" id="KW-0472">Membrane</keyword>
<dbReference type="Proteomes" id="UP000240971">
    <property type="component" value="Unassembled WGS sequence"/>
</dbReference>
<proteinExistence type="predicted"/>
<feature type="transmembrane region" description="Helical" evidence="1">
    <location>
        <begin position="115"/>
        <end position="137"/>
    </location>
</feature>
<protein>
    <recommendedName>
        <fullName evidence="4">DUF2975 family protein</fullName>
    </recommendedName>
</protein>
<keyword evidence="1" id="KW-0812">Transmembrane</keyword>
<dbReference type="Pfam" id="PF11188">
    <property type="entry name" value="DUF2975"/>
    <property type="match status" value="1"/>
</dbReference>
<evidence type="ECO:0000313" key="2">
    <source>
        <dbReference type="EMBL" id="PSL46279.1"/>
    </source>
</evidence>
<gene>
    <name evidence="2" type="ORF">CLV51_103256</name>
</gene>
<sequence>MNTEVKTNTRTALILTVMRIVTWVAFIGLMIKAGAILISYGVSCVNPEAARNLYMGLNLHTIRQINFWHYTLSVFFMIALSGMKTFVLFLVIKALSKVNLVNPFTIGVARILEKISYVLLGTWVIVMLNNVHAGWLLKRTGILQEEWTTEEFIFMAGIVFIISQVFKRGVEIQSENDLTV</sequence>
<feature type="transmembrane region" description="Helical" evidence="1">
    <location>
        <begin position="149"/>
        <end position="166"/>
    </location>
</feature>
<dbReference type="AlphaFoldDB" id="A0A2P8HJ87"/>
<accession>A0A2P8HJ87</accession>
<feature type="transmembrane region" description="Helical" evidence="1">
    <location>
        <begin position="67"/>
        <end position="95"/>
    </location>
</feature>
<dbReference type="OrthoDB" id="672524at2"/>
<feature type="transmembrane region" description="Helical" evidence="1">
    <location>
        <begin position="20"/>
        <end position="46"/>
    </location>
</feature>
<name>A0A2P8HJ87_CHINA</name>
<evidence type="ECO:0000313" key="3">
    <source>
        <dbReference type="Proteomes" id="UP000240971"/>
    </source>
</evidence>
<evidence type="ECO:0008006" key="4">
    <source>
        <dbReference type="Google" id="ProtNLM"/>
    </source>
</evidence>
<dbReference type="InterPro" id="IPR021354">
    <property type="entry name" value="DUF2975"/>
</dbReference>